<reference evidence="2 3" key="1">
    <citation type="submission" date="2022-07" db="EMBL/GenBank/DDBJ databases">
        <title>Genome-wide signatures of adaptation to extreme environments.</title>
        <authorList>
            <person name="Cho C.H."/>
            <person name="Yoon H.S."/>
        </authorList>
    </citation>
    <scope>NUCLEOTIDE SEQUENCE [LARGE SCALE GENOMIC DNA]</scope>
    <source>
        <strain evidence="2 3">108.79 E11</strain>
    </source>
</reference>
<feature type="chain" id="PRO_5043933898" evidence="1">
    <location>
        <begin position="22"/>
        <end position="189"/>
    </location>
</feature>
<organism evidence="2 3">
    <name type="scientific">Galdieria yellowstonensis</name>
    <dbReference type="NCBI Taxonomy" id="3028027"/>
    <lineage>
        <taxon>Eukaryota</taxon>
        <taxon>Rhodophyta</taxon>
        <taxon>Bangiophyceae</taxon>
        <taxon>Galdieriales</taxon>
        <taxon>Galdieriaceae</taxon>
        <taxon>Galdieria</taxon>
    </lineage>
</organism>
<keyword evidence="1" id="KW-0732">Signal</keyword>
<keyword evidence="3" id="KW-1185">Reference proteome</keyword>
<gene>
    <name evidence="2" type="ORF">GAYE_SCF48G5956</name>
</gene>
<dbReference type="EMBL" id="JANCYU010000059">
    <property type="protein sequence ID" value="KAK4528022.1"/>
    <property type="molecule type" value="Genomic_DNA"/>
</dbReference>
<accession>A0AAV9IKT0</accession>
<evidence type="ECO:0000313" key="3">
    <source>
        <dbReference type="Proteomes" id="UP001300502"/>
    </source>
</evidence>
<sequence>MLHWTLFAIPKLLVVTFQSSAEDILFLSKQKTLRVVNRCFTCFVYRVERNFEDSVACLVCYLLTSELDRVSCRAWWDHFKLLWTLSENFLQESLKILSSEKSKQDAGAVTQAHEHSTIESNVLQAKSKKMKAVSSSVGSFEARECSDMLKVIIEEDSMGVDTAVLERLGNRGPSNSTESCCWYKKLHEK</sequence>
<name>A0AAV9IKT0_9RHOD</name>
<evidence type="ECO:0000256" key="1">
    <source>
        <dbReference type="SAM" id="SignalP"/>
    </source>
</evidence>
<evidence type="ECO:0000313" key="2">
    <source>
        <dbReference type="EMBL" id="KAK4528022.1"/>
    </source>
</evidence>
<proteinExistence type="predicted"/>
<feature type="signal peptide" evidence="1">
    <location>
        <begin position="1"/>
        <end position="21"/>
    </location>
</feature>
<comment type="caution">
    <text evidence="2">The sequence shown here is derived from an EMBL/GenBank/DDBJ whole genome shotgun (WGS) entry which is preliminary data.</text>
</comment>
<dbReference type="AlphaFoldDB" id="A0AAV9IKT0"/>
<protein>
    <submittedName>
        <fullName evidence="2">Uncharacterized protein</fullName>
    </submittedName>
</protein>
<dbReference type="Proteomes" id="UP001300502">
    <property type="component" value="Unassembled WGS sequence"/>
</dbReference>